<accession>A0A6L2JXY1</accession>
<name>A0A6L2JXY1_TANCI</name>
<evidence type="ECO:0000313" key="1">
    <source>
        <dbReference type="EMBL" id="GEU41968.1"/>
    </source>
</evidence>
<protein>
    <submittedName>
        <fullName evidence="1">Uncharacterized protein</fullName>
    </submittedName>
</protein>
<comment type="caution">
    <text evidence="1">The sequence shown here is derived from an EMBL/GenBank/DDBJ whole genome shotgun (WGS) entry which is preliminary data.</text>
</comment>
<dbReference type="AlphaFoldDB" id="A0A6L2JXY1"/>
<sequence length="137" mass="16247">MASLVEQLAQHIDRERARDLKVCKMLLEISKELYVSTNTRKKLIDEFKEKVGSMVDMSSIRFLEGLQYREMNMRVDTLKHVKEDLTLNDKKMEECVALGLKKNYHQLININNFLQLHLPQRIQKDEKAYSGEHRKKQ</sequence>
<organism evidence="1">
    <name type="scientific">Tanacetum cinerariifolium</name>
    <name type="common">Dalmatian daisy</name>
    <name type="synonym">Chrysanthemum cinerariifolium</name>
    <dbReference type="NCBI Taxonomy" id="118510"/>
    <lineage>
        <taxon>Eukaryota</taxon>
        <taxon>Viridiplantae</taxon>
        <taxon>Streptophyta</taxon>
        <taxon>Embryophyta</taxon>
        <taxon>Tracheophyta</taxon>
        <taxon>Spermatophyta</taxon>
        <taxon>Magnoliopsida</taxon>
        <taxon>eudicotyledons</taxon>
        <taxon>Gunneridae</taxon>
        <taxon>Pentapetalae</taxon>
        <taxon>asterids</taxon>
        <taxon>campanulids</taxon>
        <taxon>Asterales</taxon>
        <taxon>Asteraceae</taxon>
        <taxon>Asteroideae</taxon>
        <taxon>Anthemideae</taxon>
        <taxon>Anthemidinae</taxon>
        <taxon>Tanacetum</taxon>
    </lineage>
</organism>
<proteinExistence type="predicted"/>
<dbReference type="EMBL" id="BKCJ010001507">
    <property type="protein sequence ID" value="GEU41968.1"/>
    <property type="molecule type" value="Genomic_DNA"/>
</dbReference>
<reference evidence="1" key="1">
    <citation type="journal article" date="2019" name="Sci. Rep.">
        <title>Draft genome of Tanacetum cinerariifolium, the natural source of mosquito coil.</title>
        <authorList>
            <person name="Yamashiro T."/>
            <person name="Shiraishi A."/>
            <person name="Satake H."/>
            <person name="Nakayama K."/>
        </authorList>
    </citation>
    <scope>NUCLEOTIDE SEQUENCE</scope>
</reference>
<gene>
    <name evidence="1" type="ORF">Tci_013946</name>
</gene>